<proteinExistence type="predicted"/>
<dbReference type="AlphaFoldDB" id="A0A1W1B8I1"/>
<dbReference type="EMBL" id="FPHB01000006">
    <property type="protein sequence ID" value="SFV49826.1"/>
    <property type="molecule type" value="Genomic_DNA"/>
</dbReference>
<name>A0A1W1B8I1_9ZZZZ</name>
<organism evidence="1">
    <name type="scientific">hydrothermal vent metagenome</name>
    <dbReference type="NCBI Taxonomy" id="652676"/>
    <lineage>
        <taxon>unclassified sequences</taxon>
        <taxon>metagenomes</taxon>
        <taxon>ecological metagenomes</taxon>
    </lineage>
</organism>
<accession>A0A1W1B8I1</accession>
<gene>
    <name evidence="1" type="ORF">MNB_SM-7-1449</name>
</gene>
<evidence type="ECO:0008006" key="2">
    <source>
        <dbReference type="Google" id="ProtNLM"/>
    </source>
</evidence>
<dbReference type="PROSITE" id="PS51257">
    <property type="entry name" value="PROKAR_LIPOPROTEIN"/>
    <property type="match status" value="1"/>
</dbReference>
<evidence type="ECO:0000313" key="1">
    <source>
        <dbReference type="EMBL" id="SFV49826.1"/>
    </source>
</evidence>
<protein>
    <recommendedName>
        <fullName evidence="2">Lipoprotein</fullName>
    </recommendedName>
</protein>
<sequence length="157" mass="18468">MRYLLIVFLTVFLGLSGCAQKDAFSRFEFVKDEELSFDNVMFSKLTANNHKVYAAVAALHLNEVYPKRYNHEKFYIILFAKNRKYLTNLKFTLNDKAALKLEKLPAQNEFSHLLRIENEWSNYYLVEFPSQEDKKLTLKISLANKAEAKLVFNREDD</sequence>
<reference evidence="1" key="1">
    <citation type="submission" date="2016-10" db="EMBL/GenBank/DDBJ databases">
        <authorList>
            <person name="de Groot N.N."/>
        </authorList>
    </citation>
    <scope>NUCLEOTIDE SEQUENCE</scope>
</reference>